<dbReference type="RefSeq" id="WP_192753238.1">
    <property type="nucleotide sequence ID" value="NZ_BAABJL010000163.1"/>
</dbReference>
<feature type="compositionally biased region" description="Basic and acidic residues" evidence="1">
    <location>
        <begin position="35"/>
        <end position="47"/>
    </location>
</feature>
<feature type="region of interest" description="Disordered" evidence="1">
    <location>
        <begin position="33"/>
        <end position="52"/>
    </location>
</feature>
<organism evidence="2 3">
    <name type="scientific">Actinopolymorpha pittospori</name>
    <dbReference type="NCBI Taxonomy" id="648752"/>
    <lineage>
        <taxon>Bacteria</taxon>
        <taxon>Bacillati</taxon>
        <taxon>Actinomycetota</taxon>
        <taxon>Actinomycetes</taxon>
        <taxon>Propionibacteriales</taxon>
        <taxon>Actinopolymorphaceae</taxon>
        <taxon>Actinopolymorpha</taxon>
    </lineage>
</organism>
<sequence>MTSIPRQRLVLVVALVVAALVIAGVGSVITSMNRSGHDDPRASENPKDPPVPVDPIAGETVSTQDLITEVLPNTSTTSPVLRLPPLPMQQGQVMYLRAQMSGRSNIVRTPMFGIRVICLGPGGGAGSIWTVQNHLGQTFGVNTERLRWLFRAPNTTSYTCTMHGVSTTVVDPTVAEFTIDARTTILSATPVTPISTQWFEDIDTCVGAVPIPQIPRCSVARPSVTVLEQTVPTRGARFANLLGDVQLTREYGAFPGGVSTVEVAVRATPVDSGGQGCAPTRTITGRQAITNDLHHIKVTLNLLDVPLNQSPSCGRSLRVDATVTHLAGNPVTIDGPRYSIGIALLR</sequence>
<reference evidence="2" key="1">
    <citation type="submission" date="2020-10" db="EMBL/GenBank/DDBJ databases">
        <title>Sequencing the genomes of 1000 actinobacteria strains.</title>
        <authorList>
            <person name="Klenk H.-P."/>
        </authorList>
    </citation>
    <scope>NUCLEOTIDE SEQUENCE</scope>
    <source>
        <strain evidence="2">DSM 45354</strain>
    </source>
</reference>
<comment type="caution">
    <text evidence="2">The sequence shown here is derived from an EMBL/GenBank/DDBJ whole genome shotgun (WGS) entry which is preliminary data.</text>
</comment>
<accession>A0A927RF00</accession>
<gene>
    <name evidence="2" type="ORF">HEB94_006553</name>
</gene>
<keyword evidence="3" id="KW-1185">Reference proteome</keyword>
<evidence type="ECO:0000313" key="3">
    <source>
        <dbReference type="Proteomes" id="UP000638648"/>
    </source>
</evidence>
<proteinExistence type="predicted"/>
<name>A0A927RF00_9ACTN</name>
<evidence type="ECO:0000256" key="1">
    <source>
        <dbReference type="SAM" id="MobiDB-lite"/>
    </source>
</evidence>
<dbReference type="EMBL" id="JADBEM010000001">
    <property type="protein sequence ID" value="MBE1609705.1"/>
    <property type="molecule type" value="Genomic_DNA"/>
</dbReference>
<dbReference type="Proteomes" id="UP000638648">
    <property type="component" value="Unassembled WGS sequence"/>
</dbReference>
<evidence type="ECO:0000313" key="2">
    <source>
        <dbReference type="EMBL" id="MBE1609705.1"/>
    </source>
</evidence>
<dbReference type="AlphaFoldDB" id="A0A927RF00"/>
<protein>
    <submittedName>
        <fullName evidence="2">Uncharacterized protein</fullName>
    </submittedName>
</protein>